<keyword evidence="3 6" id="KW-0564">Palmitate</keyword>
<dbReference type="InterPro" id="IPR006690">
    <property type="entry name" value="OMPA-like_CS"/>
</dbReference>
<reference evidence="9 10" key="1">
    <citation type="journal article" date="2016" name="Nat. Commun.">
        <title>Thousands of microbial genomes shed light on interconnected biogeochemical processes in an aquifer system.</title>
        <authorList>
            <person name="Anantharaman K."/>
            <person name="Brown C.T."/>
            <person name="Hug L.A."/>
            <person name="Sharon I."/>
            <person name="Castelle C.J."/>
            <person name="Probst A.J."/>
            <person name="Thomas B.C."/>
            <person name="Singh A."/>
            <person name="Wilkins M.J."/>
            <person name="Karaoz U."/>
            <person name="Brodie E.L."/>
            <person name="Williams K.H."/>
            <person name="Hubbard S.S."/>
            <person name="Banfield J.F."/>
        </authorList>
    </citation>
    <scope>NUCLEOTIDE SEQUENCE [LARGE SCALE GENOMIC DNA]</scope>
    <source>
        <strain evidence="10">RIFCSPLOWO2_12_FULL_64_10</strain>
    </source>
</reference>
<dbReference type="PROSITE" id="PS51257">
    <property type="entry name" value="PROKAR_LIPOPROTEIN"/>
    <property type="match status" value="1"/>
</dbReference>
<gene>
    <name evidence="6" type="primary">pal</name>
    <name evidence="9" type="ORF">A3F84_00910</name>
</gene>
<dbReference type="PRINTS" id="PR01021">
    <property type="entry name" value="OMPADOMAIN"/>
</dbReference>
<dbReference type="PROSITE" id="PS51123">
    <property type="entry name" value="OMPA_2"/>
    <property type="match status" value="1"/>
</dbReference>
<evidence type="ECO:0000259" key="8">
    <source>
        <dbReference type="PROSITE" id="PS51123"/>
    </source>
</evidence>
<feature type="compositionally biased region" description="Basic and acidic residues" evidence="7">
    <location>
        <begin position="42"/>
        <end position="87"/>
    </location>
</feature>
<evidence type="ECO:0000313" key="10">
    <source>
        <dbReference type="Proteomes" id="UP000178606"/>
    </source>
</evidence>
<evidence type="ECO:0000256" key="5">
    <source>
        <dbReference type="ARBA" id="ARBA00023288"/>
    </source>
</evidence>
<keyword evidence="5 6" id="KW-0449">Lipoprotein</keyword>
<dbReference type="GO" id="GO:0051301">
    <property type="term" value="P:cell division"/>
    <property type="evidence" value="ECO:0007669"/>
    <property type="project" value="InterPro"/>
</dbReference>
<dbReference type="AlphaFoldDB" id="A0A1F6C5P0"/>
<dbReference type="HAMAP" id="MF_02204">
    <property type="entry name" value="Pal"/>
    <property type="match status" value="1"/>
</dbReference>
<keyword evidence="4 6" id="KW-0998">Cell outer membrane</keyword>
<feature type="domain" description="OmpA-like" evidence="8">
    <location>
        <begin position="90"/>
        <end position="208"/>
    </location>
</feature>
<proteinExistence type="inferred from homology"/>
<evidence type="ECO:0000256" key="2">
    <source>
        <dbReference type="ARBA" id="ARBA00023136"/>
    </source>
</evidence>
<dbReference type="SUPFAM" id="SSF103088">
    <property type="entry name" value="OmpA-like"/>
    <property type="match status" value="1"/>
</dbReference>
<organism evidence="9 10">
    <name type="scientific">Handelsmanbacteria sp. (strain RIFCSPLOWO2_12_FULL_64_10)</name>
    <dbReference type="NCBI Taxonomy" id="1817868"/>
    <lineage>
        <taxon>Bacteria</taxon>
        <taxon>Candidatus Handelsmaniibacteriota</taxon>
    </lineage>
</organism>
<sequence length="216" mass="24137">MNAFLWKIARPIALALVFSWAVVLMGCGGSQAARKSPPQASDAEREAKERAEAERKAKEEAERAARAEAERKAKEEAEHAARAKAEAEEMARKARAFDESVHFDYDRYVIRDDQKPVLTRLVEKLRANPPYRVTIEGHADERGTPDYNLALGQKRAEAVKRLLVTKGKIDPGRVRTISYGETRPAAPDHTQVSWSKNRRAAFVIAESASRVETSGR</sequence>
<comment type="similarity">
    <text evidence="6">Belongs to the Pal lipoprotein family.</text>
</comment>
<evidence type="ECO:0000256" key="7">
    <source>
        <dbReference type="SAM" id="MobiDB-lite"/>
    </source>
</evidence>
<dbReference type="InterPro" id="IPR036737">
    <property type="entry name" value="OmpA-like_sf"/>
</dbReference>
<accession>A0A1F6C5P0</accession>
<evidence type="ECO:0000313" key="9">
    <source>
        <dbReference type="EMBL" id="OGG44418.1"/>
    </source>
</evidence>
<evidence type="ECO:0000256" key="1">
    <source>
        <dbReference type="ARBA" id="ARBA00022729"/>
    </source>
</evidence>
<protein>
    <recommendedName>
        <fullName evidence="6">Peptidoglycan-associated lipoprotein</fullName>
        <shortName evidence="6">PAL</shortName>
    </recommendedName>
</protein>
<dbReference type="Pfam" id="PF00691">
    <property type="entry name" value="OmpA"/>
    <property type="match status" value="1"/>
</dbReference>
<comment type="subcellular location">
    <subcellularLocation>
        <location evidence="6">Cell outer membrane</location>
        <topology evidence="6">Lipid-anchor</topology>
    </subcellularLocation>
</comment>
<dbReference type="InterPro" id="IPR006665">
    <property type="entry name" value="OmpA-like"/>
</dbReference>
<keyword evidence="2 6" id="KW-0472">Membrane</keyword>
<dbReference type="GO" id="GO:0009279">
    <property type="term" value="C:cell outer membrane"/>
    <property type="evidence" value="ECO:0007669"/>
    <property type="project" value="UniProtKB-SubCell"/>
</dbReference>
<dbReference type="Gene3D" id="3.30.1330.60">
    <property type="entry name" value="OmpA-like domain"/>
    <property type="match status" value="1"/>
</dbReference>
<comment type="caution">
    <text evidence="9">The sequence shown here is derived from an EMBL/GenBank/DDBJ whole genome shotgun (WGS) entry which is preliminary data.</text>
</comment>
<dbReference type="CDD" id="cd07185">
    <property type="entry name" value="OmpA_C-like"/>
    <property type="match status" value="1"/>
</dbReference>
<dbReference type="InterPro" id="IPR050330">
    <property type="entry name" value="Bact_OuterMem_StrucFunc"/>
</dbReference>
<evidence type="ECO:0000256" key="3">
    <source>
        <dbReference type="ARBA" id="ARBA00023139"/>
    </source>
</evidence>
<dbReference type="InterPro" id="IPR039001">
    <property type="entry name" value="Pal"/>
</dbReference>
<dbReference type="Proteomes" id="UP000178606">
    <property type="component" value="Unassembled WGS sequence"/>
</dbReference>
<dbReference type="PANTHER" id="PTHR30329:SF21">
    <property type="entry name" value="LIPOPROTEIN YIAD-RELATED"/>
    <property type="match status" value="1"/>
</dbReference>
<evidence type="ECO:0000256" key="6">
    <source>
        <dbReference type="HAMAP-Rule" id="MF_02204"/>
    </source>
</evidence>
<dbReference type="PROSITE" id="PS01068">
    <property type="entry name" value="OMPA_1"/>
    <property type="match status" value="1"/>
</dbReference>
<name>A0A1F6C5P0_HANXR</name>
<dbReference type="PANTHER" id="PTHR30329">
    <property type="entry name" value="STATOR ELEMENT OF FLAGELLAR MOTOR COMPLEX"/>
    <property type="match status" value="1"/>
</dbReference>
<evidence type="ECO:0000256" key="4">
    <source>
        <dbReference type="ARBA" id="ARBA00023237"/>
    </source>
</evidence>
<feature type="region of interest" description="Disordered" evidence="7">
    <location>
        <begin position="30"/>
        <end position="87"/>
    </location>
</feature>
<dbReference type="EMBL" id="MFKF01000404">
    <property type="protein sequence ID" value="OGG44418.1"/>
    <property type="molecule type" value="Genomic_DNA"/>
</dbReference>
<keyword evidence="1 6" id="KW-0732">Signal</keyword>
<dbReference type="InterPro" id="IPR006664">
    <property type="entry name" value="OMP_bac"/>
</dbReference>